<feature type="signal peptide" evidence="9">
    <location>
        <begin position="1"/>
        <end position="22"/>
    </location>
</feature>
<dbReference type="EMBL" id="CABFJX010000386">
    <property type="protein sequence ID" value="VTT77307.1"/>
    <property type="molecule type" value="Genomic_DNA"/>
</dbReference>
<dbReference type="SUPFAM" id="SSF74650">
    <property type="entry name" value="Galactose mutarotase-like"/>
    <property type="match status" value="1"/>
</dbReference>
<proteinExistence type="inferred from homology"/>
<dbReference type="GO" id="GO:0005990">
    <property type="term" value="P:lactose catabolic process"/>
    <property type="evidence" value="ECO:0007669"/>
    <property type="project" value="TreeGrafter"/>
</dbReference>
<dbReference type="InterPro" id="IPR032312">
    <property type="entry name" value="LacZ_4"/>
</dbReference>
<evidence type="ECO:0000256" key="5">
    <source>
        <dbReference type="ARBA" id="ARBA00022801"/>
    </source>
</evidence>
<evidence type="ECO:0000256" key="9">
    <source>
        <dbReference type="SAM" id="SignalP"/>
    </source>
</evidence>
<dbReference type="Gene3D" id="3.30.559.10">
    <property type="entry name" value="Chloramphenicol acetyltransferase-like domain"/>
    <property type="match status" value="2"/>
</dbReference>
<dbReference type="InterPro" id="IPR004199">
    <property type="entry name" value="B-gal_small/dom_5"/>
</dbReference>
<dbReference type="InterPro" id="IPR014718">
    <property type="entry name" value="GH-type_carb-bd"/>
</dbReference>
<dbReference type="InterPro" id="IPR011013">
    <property type="entry name" value="Gal_mutarotase_sf_dom"/>
</dbReference>
<dbReference type="InterPro" id="IPR054710">
    <property type="entry name" value="Tri101-like_N"/>
</dbReference>
<feature type="domain" description="Beta galactosidase small chain/" evidence="10">
    <location>
        <begin position="2059"/>
        <end position="2334"/>
    </location>
</feature>
<dbReference type="InterPro" id="IPR008979">
    <property type="entry name" value="Galactose-bd-like_sf"/>
</dbReference>
<comment type="similarity">
    <text evidence="2">Belongs to the glycosyl hydrolase 2 family.</text>
</comment>
<accession>A0A9Q9RW12</accession>
<feature type="region of interest" description="Disordered" evidence="8">
    <location>
        <begin position="629"/>
        <end position="653"/>
    </location>
</feature>
<dbReference type="EC" id="3.2.1.23" evidence="3"/>
<dbReference type="SUPFAM" id="SSF51445">
    <property type="entry name" value="(Trans)glycosidases"/>
    <property type="match status" value="1"/>
</dbReference>
<sequence length="2336" mass="260631">MLCPSFAIFLASLAAVLAPVTAQSCNTTGTYEACCPSSDGKVLIFQDKDYRVRCSYSHVFGGVDSPNRPMNLTSCVQKCSGKTGCLNPQWQSRGQSSTEGLCYVSELKSDAASGRGPGTKNVAFVSVDTSEKAKDPDQCRDEVSKCNTDCDEKIRKALKDKIPISDCDRKVFEAGKGKIPISDCDRKVEEAGKGKISTTECDRKIAEAGKGKISNKACKDKIAEAIRENEEKWTKRLNKLKNKPPRYPRFACIKGVRTFYEHSYNYHCQLDLHQRPKDMSKQNDKVIDDADCARRCNRSKGYRCSSIFDFQLKPCVGTQIPALGTLGPWFVILYGLYRDDEEMPFDFKAYDQKCQGLTLEELQREWEHYTRLISGAATSTAVSGCAIPLTLGVSTIGVAMAAPAIHNARKKREIIERHLNRLNATHKTRKRDVLGSMAVSGTIGVVTLGVGSMGADAVATAGAEHGIQSIVANETAIKLVSHAALDGAGMMVEHKHTDHLKKKDARKAFQKAGVFQAVQDAKAAEAGYTIQPYQNNGQVYAAGSSSQALPPPPPPYNVAVGQTPVPQGYNMTPNGYPQDLKAPVAQPQAQQYQSYLTPQATGQPPIQQQYDYSQQQVPTYGAPSPMPQPNTQMFSPPQTPSVQYPPQTTRAPNVHQAQPQPLYQQQTGVPPYIPASTPQPFNMAAMHQALPPATPAPSTPYQQPQVQQVTNMVLPTPPQDSTQGFMPQQVQSQPTGQIAGAPQAGYFPSVPATPSGYPPAVTVPHQPTPQPVSVAQVPPPADPASAYQIPVQHVVQHEAGHQPSPVPPAQPQYQQQPGYATPQHTGTYQQVPALAPVDRRSSFIAPHQPTYAPHAPYNPQDWAPKPQQTYTPQAPDMANPAAPAMQYQMPPTPLPTGSTVNQYHHQIQTFHLTNSPHKMTALNTTNMDELDIELDIIGQQPFMVKIYTQISFCFPITDPSTHPAITATLKTGLQRLSQSFPWVAGQVKDDGTGVFKIKPFKETPPLVVKDLRDDPSAPTMEGLRKAEFPMSMFDEKKIASKKTLPFGPDYSPDDPSPVLMFQLNFIEGGLIFTVNGQHGCMDMTGQDELIRLLSKACRDEAFSEQEISTMNLDRKTIVPLLENYELGPELDHQIIKPPPTTETPPTPPKASWAFFSFSSEALCELKDKATQSLDGQTKFISTDDALSAFIWQSVSRARLPRLDDSTSTQFCRAVDVRTQLDVPKTYPGILQNMTYSVSNLSQIANEPLGLVASRLRSQLGRDDLRRRTQAIVTYLQDQTNRANVSVTADANPSIDIMLSSWAKLKCWEYDFGLGLGNPESSTIKSFLVSSCTMDLSALGFPGALPDWSNLNILHRNTLPARAHFYSYPDQESALSFNREQSYFHSLNGTWKFHYDISPLDAPIWETTNTSSWDELEVPGMWQLQGYGNPHYTNIDYPFSVTPPNVSYVNPTGSYWRQFEVPQQWDGDQIRLRFEGVDSAFHVWVNGEEVGYSQGSRNPSEFDITDYLTPGQANDLAVRVYQWSDGSYIEDQDQWWLSGIFRDVYLIPFSESSIVDFQVDSELGDSFDEGSFKVNVTIQGKEGDLAISLLSPNGSTIDEWKGLSSDVYEKKLSGDEFHIWSAETPNLYTLLITFNGRTISQRVGLRRVEIKGSNFYVNGKPIIIYGVNRHEHHHLTGRTISYENMRKDLLLMKRSNINAIRTAHQPPHPDFFDVADDLGFYVIAESDLECHGFGSIEETEEEAAEWLSNNPDWEEAYIDRARQLVERFKNHASVIIWSLGNECFYGRNHAAMSNWIKERDPSRIIHYEQDRNATSTDMYSQMYSTPDDVREFIKTHTDKPILLCEYAHAMGNGPGGLVEYIDLFRTEQLSQGGLVWEWSNHGLLKKEANVTYYAYGGDFGDEPNDGDFIMDGLVLSDHSPMPSLKEYAKVIQPVSVKLAKNGSVMTVVNHYDFSDLSHLDVSWHVVADGLKTDAHALDLPRIPAGANRTVALPSGLNITQNEAWITVEFRLKEATVWAPKGHVIAWDQLHIQRPLLKAQDLSLVRRQDSGEFQKNGTKLLYRSGDSSFGFDLLQGNVTWNINGVDIFQRGPELSFYRALTQNDAASSGDGPIWEQEKIPKIYPQVREVTWRVDNDGAIVHYKVWVGVKTRAWGVEADMIYRIPTSGPQLQLESRGEFIGKNESHVIPRIGLMAVLPESFDDVSWFGRGPGENYKDSKQGSRIGQYSSTVTDLFTYYDYPQENGNREDLRWLKIGNKDVTLAARRTKDEPFSFTARRYMPFDLDDAQHPHDLKPLNMTVLHLDYDNNGLGSATVRVRPFEKYRCYTKPFNFTFNFNIV</sequence>
<dbReference type="PRINTS" id="PR00132">
    <property type="entry name" value="GLHYDRLASE2"/>
</dbReference>
<evidence type="ECO:0000313" key="12">
    <source>
        <dbReference type="Proteomes" id="UP000760494"/>
    </source>
</evidence>
<dbReference type="InterPro" id="IPR017853">
    <property type="entry name" value="GH"/>
</dbReference>
<feature type="compositionally biased region" description="Polar residues" evidence="8">
    <location>
        <begin position="629"/>
        <end position="651"/>
    </location>
</feature>
<gene>
    <name evidence="11" type="ORF">C2S_10508</name>
</gene>
<dbReference type="PROSITE" id="PS00608">
    <property type="entry name" value="GLYCOSYL_HYDROL_F2_2"/>
    <property type="match status" value="1"/>
</dbReference>
<evidence type="ECO:0000256" key="7">
    <source>
        <dbReference type="ARBA" id="ARBA00032230"/>
    </source>
</evidence>
<comment type="caution">
    <text evidence="11">The sequence shown here is derived from an EMBL/GenBank/DDBJ whole genome shotgun (WGS) entry which is preliminary data.</text>
</comment>
<dbReference type="SUPFAM" id="SSF49785">
    <property type="entry name" value="Galactose-binding domain-like"/>
    <property type="match status" value="1"/>
</dbReference>
<dbReference type="InterPro" id="IPR050347">
    <property type="entry name" value="Bact_Beta-galactosidase"/>
</dbReference>
<protein>
    <recommendedName>
        <fullName evidence="3">beta-galactosidase</fullName>
        <ecNumber evidence="3">3.2.1.23</ecNumber>
    </recommendedName>
    <alternativeName>
        <fullName evidence="7">Lactase</fullName>
    </alternativeName>
</protein>
<feature type="chain" id="PRO_5040335818" description="beta-galactosidase" evidence="9">
    <location>
        <begin position="23"/>
        <end position="2336"/>
    </location>
</feature>
<dbReference type="InterPro" id="IPR006101">
    <property type="entry name" value="Glyco_hydro_2"/>
</dbReference>
<evidence type="ECO:0000256" key="3">
    <source>
        <dbReference type="ARBA" id="ARBA00012756"/>
    </source>
</evidence>
<dbReference type="Gene3D" id="2.70.98.10">
    <property type="match status" value="1"/>
</dbReference>
<dbReference type="SMART" id="SM01038">
    <property type="entry name" value="Bgal_small_N"/>
    <property type="match status" value="1"/>
</dbReference>
<keyword evidence="9" id="KW-0732">Signal</keyword>
<dbReference type="Pfam" id="PF00703">
    <property type="entry name" value="Glyco_hydro_2"/>
    <property type="match status" value="1"/>
</dbReference>
<dbReference type="Proteomes" id="UP000760494">
    <property type="component" value="Unassembled WGS sequence"/>
</dbReference>
<comment type="catalytic activity">
    <reaction evidence="1">
        <text>Hydrolysis of terminal non-reducing beta-D-galactose residues in beta-D-galactosides.</text>
        <dbReference type="EC" id="3.2.1.23"/>
    </reaction>
</comment>
<keyword evidence="5" id="KW-0378">Hydrolase</keyword>
<dbReference type="Gene3D" id="3.20.20.80">
    <property type="entry name" value="Glycosidases"/>
    <property type="match status" value="1"/>
</dbReference>
<dbReference type="InterPro" id="IPR023232">
    <property type="entry name" value="Glyco_hydro_2_AS"/>
</dbReference>
<evidence type="ECO:0000256" key="2">
    <source>
        <dbReference type="ARBA" id="ARBA00007401"/>
    </source>
</evidence>
<dbReference type="Gene3D" id="2.60.120.260">
    <property type="entry name" value="Galactose-binding domain-like"/>
    <property type="match status" value="1"/>
</dbReference>
<dbReference type="InterPro" id="IPR006103">
    <property type="entry name" value="Glyco_hydro_2_cat"/>
</dbReference>
<evidence type="ECO:0000256" key="6">
    <source>
        <dbReference type="ARBA" id="ARBA00023295"/>
    </source>
</evidence>
<name>A0A9Q9RW12_FUSFU</name>
<evidence type="ECO:0000259" key="10">
    <source>
        <dbReference type="SMART" id="SM01038"/>
    </source>
</evidence>
<dbReference type="Gene3D" id="2.60.40.10">
    <property type="entry name" value="Immunoglobulins"/>
    <property type="match status" value="2"/>
</dbReference>
<reference evidence="11" key="1">
    <citation type="submission" date="2019-05" db="EMBL/GenBank/DDBJ databases">
        <authorList>
            <person name="Piombo E."/>
        </authorList>
    </citation>
    <scope>NUCLEOTIDE SEQUENCE</scope>
    <source>
        <strain evidence="11">C2S</strain>
    </source>
</reference>
<dbReference type="InterPro" id="IPR036156">
    <property type="entry name" value="Beta-gal/glucu_dom_sf"/>
</dbReference>
<dbReference type="InterPro" id="IPR023213">
    <property type="entry name" value="CAT-like_dom_sf"/>
</dbReference>
<keyword evidence="6" id="KW-0326">Glycosidase</keyword>
<feature type="compositionally biased region" description="Low complexity" evidence="8">
    <location>
        <begin position="811"/>
        <end position="823"/>
    </location>
</feature>
<dbReference type="InterPro" id="IPR006104">
    <property type="entry name" value="Glyco_hydro_2_N"/>
</dbReference>
<dbReference type="GO" id="GO:0009341">
    <property type="term" value="C:beta-galactosidase complex"/>
    <property type="evidence" value="ECO:0007669"/>
    <property type="project" value="InterPro"/>
</dbReference>
<keyword evidence="4" id="KW-0808">Transferase</keyword>
<evidence type="ECO:0000313" key="11">
    <source>
        <dbReference type="EMBL" id="VTT77307.1"/>
    </source>
</evidence>
<dbReference type="Pfam" id="PF02836">
    <property type="entry name" value="Glyco_hydro_2_C"/>
    <property type="match status" value="1"/>
</dbReference>
<evidence type="ECO:0000256" key="4">
    <source>
        <dbReference type="ARBA" id="ARBA00022679"/>
    </source>
</evidence>
<evidence type="ECO:0000256" key="8">
    <source>
        <dbReference type="SAM" id="MobiDB-lite"/>
    </source>
</evidence>
<dbReference type="Pfam" id="PF02837">
    <property type="entry name" value="Glyco_hydro_2_N"/>
    <property type="match status" value="1"/>
</dbReference>
<dbReference type="Pfam" id="PF16353">
    <property type="entry name" value="LacZ_4"/>
    <property type="match status" value="1"/>
</dbReference>
<dbReference type="SUPFAM" id="SSF49303">
    <property type="entry name" value="beta-Galactosidase/glucuronidase domain"/>
    <property type="match status" value="2"/>
</dbReference>
<evidence type="ECO:0000256" key="1">
    <source>
        <dbReference type="ARBA" id="ARBA00001412"/>
    </source>
</evidence>
<feature type="region of interest" description="Disordered" evidence="8">
    <location>
        <begin position="797"/>
        <end position="825"/>
    </location>
</feature>
<dbReference type="GO" id="GO:0030246">
    <property type="term" value="F:carbohydrate binding"/>
    <property type="evidence" value="ECO:0007669"/>
    <property type="project" value="InterPro"/>
</dbReference>
<dbReference type="PANTHER" id="PTHR46323:SF2">
    <property type="entry name" value="BETA-GALACTOSIDASE"/>
    <property type="match status" value="1"/>
</dbReference>
<dbReference type="InterPro" id="IPR013783">
    <property type="entry name" value="Ig-like_fold"/>
</dbReference>
<dbReference type="GO" id="GO:0016740">
    <property type="term" value="F:transferase activity"/>
    <property type="evidence" value="ECO:0007669"/>
    <property type="project" value="UniProtKB-KW"/>
</dbReference>
<dbReference type="InterPro" id="IPR006102">
    <property type="entry name" value="Ig-like_GH2"/>
</dbReference>
<dbReference type="Pfam" id="PF02929">
    <property type="entry name" value="Bgal_small_N"/>
    <property type="match status" value="1"/>
</dbReference>
<dbReference type="PANTHER" id="PTHR46323">
    <property type="entry name" value="BETA-GALACTOSIDASE"/>
    <property type="match status" value="1"/>
</dbReference>
<dbReference type="Pfam" id="PF22664">
    <property type="entry name" value="TRI-like_N"/>
    <property type="match status" value="1"/>
</dbReference>
<dbReference type="GO" id="GO:0004565">
    <property type="term" value="F:beta-galactosidase activity"/>
    <property type="evidence" value="ECO:0007669"/>
    <property type="project" value="UniProtKB-EC"/>
</dbReference>
<organism evidence="11 12">
    <name type="scientific">Fusarium fujikuroi</name>
    <name type="common">Bakanae and foot rot disease fungus</name>
    <name type="synonym">Gibberella fujikuroi</name>
    <dbReference type="NCBI Taxonomy" id="5127"/>
    <lineage>
        <taxon>Eukaryota</taxon>
        <taxon>Fungi</taxon>
        <taxon>Dikarya</taxon>
        <taxon>Ascomycota</taxon>
        <taxon>Pezizomycotina</taxon>
        <taxon>Sordariomycetes</taxon>
        <taxon>Hypocreomycetidae</taxon>
        <taxon>Hypocreales</taxon>
        <taxon>Nectriaceae</taxon>
        <taxon>Fusarium</taxon>
        <taxon>Fusarium fujikuroi species complex</taxon>
    </lineage>
</organism>